<dbReference type="OrthoDB" id="9768851at2"/>
<organism evidence="2 3">
    <name type="scientific">Enhydrobacter aerosaccus</name>
    <dbReference type="NCBI Taxonomy" id="225324"/>
    <lineage>
        <taxon>Bacteria</taxon>
        <taxon>Pseudomonadati</taxon>
        <taxon>Pseudomonadota</taxon>
        <taxon>Alphaproteobacteria</taxon>
        <taxon>Hyphomicrobiales</taxon>
        <taxon>Enhydrobacter</taxon>
    </lineage>
</organism>
<dbReference type="STRING" id="225324.SAMN02745126_00671"/>
<dbReference type="PANTHER" id="PTHR43312">
    <property type="entry name" value="D-THREO-ALDOSE 1-DEHYDROGENASE"/>
    <property type="match status" value="1"/>
</dbReference>
<dbReference type="InterPro" id="IPR036812">
    <property type="entry name" value="NAD(P)_OxRdtase_dom_sf"/>
</dbReference>
<dbReference type="Proteomes" id="UP000190092">
    <property type="component" value="Unassembled WGS sequence"/>
</dbReference>
<evidence type="ECO:0000313" key="2">
    <source>
        <dbReference type="EMBL" id="SJZ36677.1"/>
    </source>
</evidence>
<dbReference type="InterPro" id="IPR053135">
    <property type="entry name" value="AKR2_Oxidoreductase"/>
</dbReference>
<accession>A0A1T4K314</accession>
<dbReference type="InterPro" id="IPR020471">
    <property type="entry name" value="AKR"/>
</dbReference>
<dbReference type="GO" id="GO:0016491">
    <property type="term" value="F:oxidoreductase activity"/>
    <property type="evidence" value="ECO:0007669"/>
    <property type="project" value="InterPro"/>
</dbReference>
<dbReference type="PRINTS" id="PR00069">
    <property type="entry name" value="ALDKETRDTASE"/>
</dbReference>
<sequence>MQKRRLGRTNLDISVLGFGAGAVGGLMTKGTPGDQERALARALELGINYIDTAPLYGNGESERNLGRILKVLKPDVVIGTKVRLKAADRGRIGDFVAQSLDESLHRLGRDHVDLFQLHNPLVARDADDHLAIDIALNEVVPAMQRLQKAGKTRFIGFSGVGETDALLKAIASGAFDTMQVVYNLLNPSAGQPMPKGAPGQDYNRLLERTKAMDMGTIVIRALAGGALAGTTERHPLAMQQVAPIGSAANFVEDVARAKALEPLVKQGLAESLTELAQRFVIANPTVTTMLVGYSTLEQLEQAAAAVEKGPLPAEVLKRINHA</sequence>
<dbReference type="PANTHER" id="PTHR43312:SF1">
    <property type="entry name" value="NADP-DEPENDENT OXIDOREDUCTASE DOMAIN-CONTAINING PROTEIN"/>
    <property type="match status" value="1"/>
</dbReference>
<name>A0A1T4K314_9HYPH</name>
<feature type="domain" description="NADP-dependent oxidoreductase" evidence="1">
    <location>
        <begin position="16"/>
        <end position="320"/>
    </location>
</feature>
<dbReference type="AlphaFoldDB" id="A0A1T4K314"/>
<keyword evidence="3" id="KW-1185">Reference proteome</keyword>
<dbReference type="Pfam" id="PF00248">
    <property type="entry name" value="Aldo_ket_red"/>
    <property type="match status" value="1"/>
</dbReference>
<evidence type="ECO:0000313" key="3">
    <source>
        <dbReference type="Proteomes" id="UP000190092"/>
    </source>
</evidence>
<reference evidence="3" key="1">
    <citation type="submission" date="2017-02" db="EMBL/GenBank/DDBJ databases">
        <authorList>
            <person name="Varghese N."/>
            <person name="Submissions S."/>
        </authorList>
    </citation>
    <scope>NUCLEOTIDE SEQUENCE [LARGE SCALE GENOMIC DNA]</scope>
    <source>
        <strain evidence="3">ATCC 27094</strain>
    </source>
</reference>
<evidence type="ECO:0000259" key="1">
    <source>
        <dbReference type="Pfam" id="PF00248"/>
    </source>
</evidence>
<dbReference type="InterPro" id="IPR023210">
    <property type="entry name" value="NADP_OxRdtase_dom"/>
</dbReference>
<dbReference type="EMBL" id="FUWJ01000001">
    <property type="protein sequence ID" value="SJZ36677.1"/>
    <property type="molecule type" value="Genomic_DNA"/>
</dbReference>
<dbReference type="SUPFAM" id="SSF51430">
    <property type="entry name" value="NAD(P)-linked oxidoreductase"/>
    <property type="match status" value="1"/>
</dbReference>
<proteinExistence type="predicted"/>
<dbReference type="CDD" id="cd19104">
    <property type="entry name" value="AKR_unchar"/>
    <property type="match status" value="1"/>
</dbReference>
<dbReference type="RefSeq" id="WP_085932379.1">
    <property type="nucleotide sequence ID" value="NZ_FUWJ01000001.1"/>
</dbReference>
<gene>
    <name evidence="2" type="ORF">SAMN02745126_00671</name>
</gene>
<dbReference type="Gene3D" id="3.20.20.100">
    <property type="entry name" value="NADP-dependent oxidoreductase domain"/>
    <property type="match status" value="1"/>
</dbReference>
<protein>
    <submittedName>
        <fullName evidence="2">L-glyceraldehyde 3-phosphate reductase</fullName>
    </submittedName>
</protein>